<evidence type="ECO:0000256" key="1">
    <source>
        <dbReference type="SAM" id="Phobius"/>
    </source>
</evidence>
<keyword evidence="1" id="KW-0472">Membrane</keyword>
<proteinExistence type="predicted"/>
<sequence length="61" mass="7443">MKALFKKLNHFYDEHPYWSVFIAIAVSSIIGFFIGHPNYGMLFFIIVVFFVTWRREERKKR</sequence>
<reference evidence="2 3" key="1">
    <citation type="submission" date="2020-03" db="EMBL/GenBank/DDBJ databases">
        <title>Soil Listeria distribution.</title>
        <authorList>
            <person name="Liao J."/>
            <person name="Wiedmann M."/>
        </authorList>
    </citation>
    <scope>NUCLEOTIDE SEQUENCE [LARGE SCALE GENOMIC DNA]</scope>
    <source>
        <strain evidence="2 3">FSL L7-0741</strain>
    </source>
</reference>
<comment type="caution">
    <text evidence="2">The sequence shown here is derived from an EMBL/GenBank/DDBJ whole genome shotgun (WGS) entry which is preliminary data.</text>
</comment>
<keyword evidence="1" id="KW-0812">Transmembrane</keyword>
<evidence type="ECO:0000313" key="3">
    <source>
        <dbReference type="Proteomes" id="UP000535908"/>
    </source>
</evidence>
<dbReference type="RefSeq" id="WP_185525840.1">
    <property type="nucleotide sequence ID" value="NZ_JAARWN010000004.1"/>
</dbReference>
<feature type="transmembrane region" description="Helical" evidence="1">
    <location>
        <begin position="20"/>
        <end position="53"/>
    </location>
</feature>
<keyword evidence="1" id="KW-1133">Transmembrane helix</keyword>
<organism evidence="2 3">
    <name type="scientific">Listeria grandensis</name>
    <dbReference type="NCBI Taxonomy" id="1494963"/>
    <lineage>
        <taxon>Bacteria</taxon>
        <taxon>Bacillati</taxon>
        <taxon>Bacillota</taxon>
        <taxon>Bacilli</taxon>
        <taxon>Bacillales</taxon>
        <taxon>Listeriaceae</taxon>
        <taxon>Listeria</taxon>
    </lineage>
</organism>
<dbReference type="Proteomes" id="UP000535908">
    <property type="component" value="Unassembled WGS sequence"/>
</dbReference>
<dbReference type="EMBL" id="JAARWN010000004">
    <property type="protein sequence ID" value="MBC1936017.1"/>
    <property type="molecule type" value="Genomic_DNA"/>
</dbReference>
<gene>
    <name evidence="2" type="ORF">HCA69_06535</name>
</gene>
<name>A0A7X0Y416_9LIST</name>
<dbReference type="AlphaFoldDB" id="A0A7X0Y416"/>
<protein>
    <submittedName>
        <fullName evidence="2">Uncharacterized protein</fullName>
    </submittedName>
</protein>
<evidence type="ECO:0000313" key="2">
    <source>
        <dbReference type="EMBL" id="MBC1936017.1"/>
    </source>
</evidence>
<accession>A0A7X0Y416</accession>